<comment type="caution">
    <text evidence="1">The sequence shown here is derived from an EMBL/GenBank/DDBJ whole genome shotgun (WGS) entry which is preliminary data.</text>
</comment>
<name>A0A7W6ES69_9BACT</name>
<evidence type="ECO:0000313" key="1">
    <source>
        <dbReference type="EMBL" id="MBB3840196.1"/>
    </source>
</evidence>
<dbReference type="EMBL" id="JACIBY010000009">
    <property type="protein sequence ID" value="MBB3840196.1"/>
    <property type="molecule type" value="Genomic_DNA"/>
</dbReference>
<organism evidence="1 2">
    <name type="scientific">Runella defluvii</name>
    <dbReference type="NCBI Taxonomy" id="370973"/>
    <lineage>
        <taxon>Bacteria</taxon>
        <taxon>Pseudomonadati</taxon>
        <taxon>Bacteroidota</taxon>
        <taxon>Cytophagia</taxon>
        <taxon>Cytophagales</taxon>
        <taxon>Spirosomataceae</taxon>
        <taxon>Runella</taxon>
    </lineage>
</organism>
<protein>
    <submittedName>
        <fullName evidence="1">Uncharacterized protein</fullName>
    </submittedName>
</protein>
<evidence type="ECO:0000313" key="2">
    <source>
        <dbReference type="Proteomes" id="UP000541352"/>
    </source>
</evidence>
<accession>A0A7W6ES69</accession>
<dbReference type="AlphaFoldDB" id="A0A7W6ES69"/>
<proteinExistence type="predicted"/>
<reference evidence="1 2" key="1">
    <citation type="submission" date="2020-08" db="EMBL/GenBank/DDBJ databases">
        <title>Genomic Encyclopedia of Type Strains, Phase IV (KMG-IV): sequencing the most valuable type-strain genomes for metagenomic binning, comparative biology and taxonomic classification.</title>
        <authorList>
            <person name="Goeker M."/>
        </authorList>
    </citation>
    <scope>NUCLEOTIDE SEQUENCE [LARGE SCALE GENOMIC DNA]</scope>
    <source>
        <strain evidence="1 2">DSM 17976</strain>
    </source>
</reference>
<keyword evidence="2" id="KW-1185">Reference proteome</keyword>
<gene>
    <name evidence="1" type="ORF">FHS57_004209</name>
</gene>
<sequence>MKYILNIAVFECMTTLWFGALTQPVSICFLQNKMTGVNKLRAKADNSISKIGRLSLIHTNRLV</sequence>
<dbReference type="Proteomes" id="UP000541352">
    <property type="component" value="Unassembled WGS sequence"/>
</dbReference>